<dbReference type="STRING" id="930992.A0A0C9ZBK9"/>
<dbReference type="InParanoid" id="A0A0C9ZBK9"/>
<reference evidence="1 2" key="1">
    <citation type="submission" date="2014-04" db="EMBL/GenBank/DDBJ databases">
        <authorList>
            <consortium name="DOE Joint Genome Institute"/>
            <person name="Kuo A."/>
            <person name="Ruytinx J."/>
            <person name="Rineau F."/>
            <person name="Colpaert J."/>
            <person name="Kohler A."/>
            <person name="Nagy L.G."/>
            <person name="Floudas D."/>
            <person name="Copeland A."/>
            <person name="Barry K.W."/>
            <person name="Cichocki N."/>
            <person name="Veneault-Fourrey C."/>
            <person name="LaButti K."/>
            <person name="Lindquist E.A."/>
            <person name="Lipzen A."/>
            <person name="Lundell T."/>
            <person name="Morin E."/>
            <person name="Murat C."/>
            <person name="Sun H."/>
            <person name="Tunlid A."/>
            <person name="Henrissat B."/>
            <person name="Grigoriev I.V."/>
            <person name="Hibbett D.S."/>
            <person name="Martin F."/>
            <person name="Nordberg H.P."/>
            <person name="Cantor M.N."/>
            <person name="Hua S.X."/>
        </authorList>
    </citation>
    <scope>NUCLEOTIDE SEQUENCE [LARGE SCALE GENOMIC DNA]</scope>
    <source>
        <strain evidence="1 2">UH-Slu-Lm8-n1</strain>
    </source>
</reference>
<name>A0A0C9ZBK9_9AGAM</name>
<dbReference type="EMBL" id="KN835688">
    <property type="protein sequence ID" value="KIK34905.1"/>
    <property type="molecule type" value="Genomic_DNA"/>
</dbReference>
<reference evidence="2" key="2">
    <citation type="submission" date="2015-01" db="EMBL/GenBank/DDBJ databases">
        <title>Evolutionary Origins and Diversification of the Mycorrhizal Mutualists.</title>
        <authorList>
            <consortium name="DOE Joint Genome Institute"/>
            <consortium name="Mycorrhizal Genomics Consortium"/>
            <person name="Kohler A."/>
            <person name="Kuo A."/>
            <person name="Nagy L.G."/>
            <person name="Floudas D."/>
            <person name="Copeland A."/>
            <person name="Barry K.W."/>
            <person name="Cichocki N."/>
            <person name="Veneault-Fourrey C."/>
            <person name="LaButti K."/>
            <person name="Lindquist E.A."/>
            <person name="Lipzen A."/>
            <person name="Lundell T."/>
            <person name="Morin E."/>
            <person name="Murat C."/>
            <person name="Riley R."/>
            <person name="Ohm R."/>
            <person name="Sun H."/>
            <person name="Tunlid A."/>
            <person name="Henrissat B."/>
            <person name="Grigoriev I.V."/>
            <person name="Hibbett D.S."/>
            <person name="Martin F."/>
        </authorList>
    </citation>
    <scope>NUCLEOTIDE SEQUENCE [LARGE SCALE GENOMIC DNA]</scope>
    <source>
        <strain evidence="2">UH-Slu-Lm8-n1</strain>
    </source>
</reference>
<organism evidence="1 2">
    <name type="scientific">Suillus luteus UH-Slu-Lm8-n1</name>
    <dbReference type="NCBI Taxonomy" id="930992"/>
    <lineage>
        <taxon>Eukaryota</taxon>
        <taxon>Fungi</taxon>
        <taxon>Dikarya</taxon>
        <taxon>Basidiomycota</taxon>
        <taxon>Agaricomycotina</taxon>
        <taxon>Agaricomycetes</taxon>
        <taxon>Agaricomycetidae</taxon>
        <taxon>Boletales</taxon>
        <taxon>Suillineae</taxon>
        <taxon>Suillaceae</taxon>
        <taxon>Suillus</taxon>
    </lineage>
</organism>
<dbReference type="AlphaFoldDB" id="A0A0C9ZBK9"/>
<dbReference type="Proteomes" id="UP000054485">
    <property type="component" value="Unassembled WGS sequence"/>
</dbReference>
<sequence>MAPPRWTTKEQEEWLQPWYEKYLGKQGKQCRNFSNFFADLNEQWFDAFPEPHPHNYTTVGPLMKEEWDEAIHTRKNKLYIHFKNTFGGSRAGRQAKAKATHTLNAVVRMITECEKPTCTLQEREAYSKLYYADCIQQSVQETLKLEEQRQPLTNSQHVALVKKKTAALYEGESEEVKSKVKEYIIAQKNQCMQNQPELWNVEDQERNFTKLAAIANQLLKGLADATGLAFSLLVGGPSVELGGLIDVWSFHVGQTALGSDFSQAYPDFESRIITPFYDYLYPDAAVLKKGGMGTSGSLTACVGEMITSGDSGDAEFSLPPRSSEAGARFDLDDTEHADLDWMSDDYLNWLQQMAMGMFSQFFVS</sequence>
<proteinExistence type="predicted"/>
<accession>A0A0C9ZBK9</accession>
<protein>
    <submittedName>
        <fullName evidence="1">Uncharacterized protein</fullName>
    </submittedName>
</protein>
<dbReference type="OrthoDB" id="2674606at2759"/>
<keyword evidence="2" id="KW-1185">Reference proteome</keyword>
<evidence type="ECO:0000313" key="2">
    <source>
        <dbReference type="Proteomes" id="UP000054485"/>
    </source>
</evidence>
<dbReference type="HOGENOM" id="CLU_761119_0_0_1"/>
<gene>
    <name evidence="1" type="ORF">CY34DRAFT_17392</name>
</gene>
<evidence type="ECO:0000313" key="1">
    <source>
        <dbReference type="EMBL" id="KIK34905.1"/>
    </source>
</evidence>